<evidence type="ECO:0000313" key="1">
    <source>
        <dbReference type="EMBL" id="CAI6367385.1"/>
    </source>
</evidence>
<name>A0AAV0XG09_9HEMI</name>
<organism evidence="1 2">
    <name type="scientific">Macrosiphum euphorbiae</name>
    <name type="common">potato aphid</name>
    <dbReference type="NCBI Taxonomy" id="13131"/>
    <lineage>
        <taxon>Eukaryota</taxon>
        <taxon>Metazoa</taxon>
        <taxon>Ecdysozoa</taxon>
        <taxon>Arthropoda</taxon>
        <taxon>Hexapoda</taxon>
        <taxon>Insecta</taxon>
        <taxon>Pterygota</taxon>
        <taxon>Neoptera</taxon>
        <taxon>Paraneoptera</taxon>
        <taxon>Hemiptera</taxon>
        <taxon>Sternorrhyncha</taxon>
        <taxon>Aphidomorpha</taxon>
        <taxon>Aphidoidea</taxon>
        <taxon>Aphididae</taxon>
        <taxon>Macrosiphini</taxon>
        <taxon>Macrosiphum</taxon>
    </lineage>
</organism>
<keyword evidence="2" id="KW-1185">Reference proteome</keyword>
<evidence type="ECO:0000313" key="2">
    <source>
        <dbReference type="Proteomes" id="UP001160148"/>
    </source>
</evidence>
<sequence>MKFLIYFIFWGVYSETKEFKSIFIDKKNISAIKYFCTSHFWKKNILSGQIIIDNELKTVNYDELYKQYNTISTTLSDDGNNLEKVDKLNSIKIQIITSVYMDLKCKYSDLIISTFTYLLDCVNVCYNLTEVNEYKDEHSNFSKNRQQCVASIIRIVSTLKMYIVKMIIDLMQFKKIHPNLRYTDDTLLKSLISINLFLYHTITYVTKYKPDEFSKEKGDKKYDKSDTNSEINIKIGLAQMINLVERYSSKHCYIQNAYKFYEHLDRNIKDLVSNNINVYEEVYNFLINTTINHNLINFYKYVSINYEDDITISIPIEEKYNIYDLNYLLFKDILFSINGKYSFFPTLQVKWQDFDDWDQLINIYNKVKNTDDIKIIFDYQILLIEVIKYIYYIKFINIHIKNYNGNNSEEVKLLLREFDKFIDKIIPNNYPTNVYSPIIRVRNSIYYDVHQGKHNNGKVFSDSTVIQLVETPVIKSWGESSDIVEKLDNVEMSEFIEDITKLQFFAHFIQIFELFSNESYTLGDYYLNHGSSIKKTEYTSNGIVCNKSFEQLRYNFVSFQEWLDIILQINVDLVLNVIKPSDLLIIESMHKNILWFYKTFLYNDRLNRMLFPLVINFAKLENDNVTIYVYIFNLRQNMILALNLLEHYELNNCLLLKFNREIVSEVKGAHINRGKESQPFYSFSLIGYKNELSKNLSERIKTHQVNENQKAVYSTSVKEFIPETKPICSTIAKVYGNDDIIKYVIWDGFKTSINEVYNNISMKSNTMVDYQQLVRFQMFEIKWIITRVFEQLFVIILKMNEIGFHNDDHNLKTILNRIRLFENLPFPELIRSYIQITLYLYLMALQNQDAQIKQECKDRIRQQLKILSMSTKEYPEEYYKTKSTPYSIHTLSYLLHQTIQNIKGILKVINDNNLIEKLQDIF</sequence>
<accession>A0AAV0XG09</accession>
<dbReference type="Proteomes" id="UP001160148">
    <property type="component" value="Unassembled WGS sequence"/>
</dbReference>
<reference evidence="1 2" key="1">
    <citation type="submission" date="2023-01" db="EMBL/GenBank/DDBJ databases">
        <authorList>
            <person name="Whitehead M."/>
        </authorList>
    </citation>
    <scope>NUCLEOTIDE SEQUENCE [LARGE SCALE GENOMIC DNA]</scope>
</reference>
<proteinExistence type="predicted"/>
<comment type="caution">
    <text evidence="1">The sequence shown here is derived from an EMBL/GenBank/DDBJ whole genome shotgun (WGS) entry which is preliminary data.</text>
</comment>
<gene>
    <name evidence="1" type="ORF">MEUPH1_LOCUS21867</name>
</gene>
<dbReference type="AlphaFoldDB" id="A0AAV0XG09"/>
<dbReference type="EMBL" id="CARXXK010000004">
    <property type="protein sequence ID" value="CAI6367385.1"/>
    <property type="molecule type" value="Genomic_DNA"/>
</dbReference>
<protein>
    <submittedName>
        <fullName evidence="1">Uncharacterized protein</fullName>
    </submittedName>
</protein>